<comment type="pathway">
    <text evidence="2">Carbohydrate biosynthesis; dTDP-L-rhamnose biosynthesis.</text>
</comment>
<comment type="function">
    <text evidence="2">Catalyzes the reduction of dTDP-6-deoxy-L-lyxo-4-hexulose to yield dTDP-L-rhamnose.</text>
</comment>
<dbReference type="InterPro" id="IPR005913">
    <property type="entry name" value="dTDP_dehydrorham_reduct"/>
</dbReference>
<dbReference type="GO" id="GO:0008831">
    <property type="term" value="F:dTDP-4-dehydrorhamnose reductase activity"/>
    <property type="evidence" value="ECO:0007669"/>
    <property type="project" value="UniProtKB-EC"/>
</dbReference>
<reference evidence="4 5" key="1">
    <citation type="journal article" date="2016" name="Nat. Commun.">
        <title>Thousands of microbial genomes shed light on interconnected biogeochemical processes in an aquifer system.</title>
        <authorList>
            <person name="Anantharaman K."/>
            <person name="Brown C.T."/>
            <person name="Hug L.A."/>
            <person name="Sharon I."/>
            <person name="Castelle C.J."/>
            <person name="Probst A.J."/>
            <person name="Thomas B.C."/>
            <person name="Singh A."/>
            <person name="Wilkins M.J."/>
            <person name="Karaoz U."/>
            <person name="Brodie E.L."/>
            <person name="Williams K.H."/>
            <person name="Hubbard S.S."/>
            <person name="Banfield J.F."/>
        </authorList>
    </citation>
    <scope>NUCLEOTIDE SEQUENCE [LARGE SCALE GENOMIC DNA]</scope>
</reference>
<dbReference type="InterPro" id="IPR029903">
    <property type="entry name" value="RmlD-like-bd"/>
</dbReference>
<keyword evidence="2" id="KW-0521">NADP</keyword>
<evidence type="ECO:0000259" key="3">
    <source>
        <dbReference type="Pfam" id="PF04321"/>
    </source>
</evidence>
<organism evidence="4 5">
    <name type="scientific">Candidatus Komeilibacteria bacterium RIFCSPHIGHO2_01_FULL_52_14</name>
    <dbReference type="NCBI Taxonomy" id="1798549"/>
    <lineage>
        <taxon>Bacteria</taxon>
        <taxon>Candidatus Komeiliibacteriota</taxon>
    </lineage>
</organism>
<sequence>MLQERGLALSAPTRNLLDVTDAAQCRNFLADAKPDDSIVHCAAMTDWEECHNKAAQCFTVNAVGTWNIAKEVKNKEAQLVYISTDGVFNGRMRKRAFTERDVPSSPPSIYGISKLMGEYLAGETRCRLLIIRIGWLFGGDPTTDRKFIGTVLRRAAQQQTIKAVSDKIGTLAYLPHVSERIYELAVAQKEGTRHLANKGIVSRYGIAKELSRVWGFSGRVTKSNSSEFPSLVRRPDFSAIATVHRDALLPTWKSALQQYHRQYPAV</sequence>
<dbReference type="Pfam" id="PF04321">
    <property type="entry name" value="RmlD_sub_bind"/>
    <property type="match status" value="1"/>
</dbReference>
<dbReference type="PANTHER" id="PTHR10491:SF4">
    <property type="entry name" value="METHIONINE ADENOSYLTRANSFERASE 2 SUBUNIT BETA"/>
    <property type="match status" value="1"/>
</dbReference>
<dbReference type="EMBL" id="MHKK01000032">
    <property type="protein sequence ID" value="OGY89493.1"/>
    <property type="molecule type" value="Genomic_DNA"/>
</dbReference>
<dbReference type="InterPro" id="IPR036291">
    <property type="entry name" value="NAD(P)-bd_dom_sf"/>
</dbReference>
<feature type="domain" description="RmlD-like substrate binding" evidence="3">
    <location>
        <begin position="2"/>
        <end position="262"/>
    </location>
</feature>
<accession>A0A1G2BJU0</accession>
<protein>
    <recommendedName>
        <fullName evidence="2">dTDP-4-dehydrorhamnose reductase</fullName>
        <ecNumber evidence="2">1.1.1.133</ecNumber>
    </recommendedName>
</protein>
<dbReference type="UniPathway" id="UPA00124"/>
<keyword evidence="2" id="KW-0560">Oxidoreductase</keyword>
<dbReference type="GO" id="GO:0005829">
    <property type="term" value="C:cytosol"/>
    <property type="evidence" value="ECO:0007669"/>
    <property type="project" value="TreeGrafter"/>
</dbReference>
<dbReference type="Proteomes" id="UP000177817">
    <property type="component" value="Unassembled WGS sequence"/>
</dbReference>
<evidence type="ECO:0000313" key="4">
    <source>
        <dbReference type="EMBL" id="OGY89493.1"/>
    </source>
</evidence>
<evidence type="ECO:0000256" key="1">
    <source>
        <dbReference type="ARBA" id="ARBA00010944"/>
    </source>
</evidence>
<dbReference type="Gene3D" id="3.90.25.10">
    <property type="entry name" value="UDP-galactose 4-epimerase, domain 1"/>
    <property type="match status" value="1"/>
</dbReference>
<evidence type="ECO:0000256" key="2">
    <source>
        <dbReference type="RuleBase" id="RU364082"/>
    </source>
</evidence>
<proteinExistence type="inferred from homology"/>
<comment type="caution">
    <text evidence="4">The sequence shown here is derived from an EMBL/GenBank/DDBJ whole genome shotgun (WGS) entry which is preliminary data.</text>
</comment>
<dbReference type="EC" id="1.1.1.133" evidence="2"/>
<name>A0A1G2BJU0_9BACT</name>
<dbReference type="GO" id="GO:0019305">
    <property type="term" value="P:dTDP-rhamnose biosynthetic process"/>
    <property type="evidence" value="ECO:0007669"/>
    <property type="project" value="UniProtKB-UniPathway"/>
</dbReference>
<dbReference type="AlphaFoldDB" id="A0A1G2BJU0"/>
<dbReference type="PANTHER" id="PTHR10491">
    <property type="entry name" value="DTDP-4-DEHYDRORHAMNOSE REDUCTASE"/>
    <property type="match status" value="1"/>
</dbReference>
<dbReference type="Gene3D" id="3.40.50.720">
    <property type="entry name" value="NAD(P)-binding Rossmann-like Domain"/>
    <property type="match status" value="1"/>
</dbReference>
<dbReference type="SUPFAM" id="SSF51735">
    <property type="entry name" value="NAD(P)-binding Rossmann-fold domains"/>
    <property type="match status" value="1"/>
</dbReference>
<comment type="similarity">
    <text evidence="1 2">Belongs to the dTDP-4-dehydrorhamnose reductase family.</text>
</comment>
<evidence type="ECO:0000313" key="5">
    <source>
        <dbReference type="Proteomes" id="UP000177817"/>
    </source>
</evidence>
<gene>
    <name evidence="4" type="ORF">A2677_02890</name>
</gene>